<sequence>MSARQNDNIEFVLWTGDGLSHAARHLPEIRQLELLQNLTDLLGKTFSSQFVFPALGHDDPFLREELGKMWSRWLPTDSMKTFEAGGYYIIERKMLKLQIVVLNTNLMKHSDYEADAQKQWLWLDKVLHKFQRNGETVYLVGHMAPGSNERQRGPSTSSHTAYFDHHNKKYLEIVRKYAGIIAGQFFGHLHSDTFRVIYGDNGRPISWAMLAPSVTPRRSNEGMNNPGLRLYKFDKDTGQVFDYTQFYLDLSTVNPKENRQVEWQVEYNFSTYYSINEISPVSLHALADKFTQDNPQGNNVFYKYYKANSVRINNNPTTGCDSTCVHQHYCAITRLDYEAFRHCMQTAPSALSASSSLATRPVVLLVTAVAVAVSVIKLVR</sequence>
<keyword evidence="3" id="KW-0472">Membrane</keyword>
<feature type="domain" description="Sphingomyelin phosphodiesterase C-terminal" evidence="4">
    <location>
        <begin position="204"/>
        <end position="346"/>
    </location>
</feature>
<dbReference type="SUPFAM" id="SSF56300">
    <property type="entry name" value="Metallo-dependent phosphatases"/>
    <property type="match status" value="1"/>
</dbReference>
<evidence type="ECO:0000313" key="6">
    <source>
        <dbReference type="Proteomes" id="UP001153737"/>
    </source>
</evidence>
<dbReference type="OrthoDB" id="348678at2759"/>
<keyword evidence="2" id="KW-0325">Glycoprotein</keyword>
<reference evidence="5" key="2">
    <citation type="submission" date="2022-10" db="EMBL/GenBank/DDBJ databases">
        <authorList>
            <consortium name="ENA_rothamsted_submissions"/>
            <consortium name="culmorum"/>
            <person name="King R."/>
        </authorList>
    </citation>
    <scope>NUCLEOTIDE SEQUENCE</scope>
</reference>
<evidence type="ECO:0000256" key="1">
    <source>
        <dbReference type="ARBA" id="ARBA00022801"/>
    </source>
</evidence>
<dbReference type="GO" id="GO:0008081">
    <property type="term" value="F:phosphoric diester hydrolase activity"/>
    <property type="evidence" value="ECO:0007669"/>
    <property type="project" value="TreeGrafter"/>
</dbReference>
<dbReference type="Pfam" id="PF19272">
    <property type="entry name" value="ASMase_C"/>
    <property type="match status" value="1"/>
</dbReference>
<keyword evidence="3" id="KW-0812">Transmembrane</keyword>
<protein>
    <recommendedName>
        <fullName evidence="4">Sphingomyelin phosphodiesterase C-terminal domain-containing protein</fullName>
    </recommendedName>
</protein>
<accession>A0A9P0DGW0</accession>
<name>A0A9P0DGW0_PHACE</name>
<dbReference type="PANTHER" id="PTHR10340:SF57">
    <property type="entry name" value="METALLOPHOS DOMAIN-CONTAINING PROTEIN"/>
    <property type="match status" value="1"/>
</dbReference>
<evidence type="ECO:0000256" key="3">
    <source>
        <dbReference type="SAM" id="Phobius"/>
    </source>
</evidence>
<proteinExistence type="predicted"/>
<dbReference type="InterPro" id="IPR029052">
    <property type="entry name" value="Metallo-depent_PP-like"/>
</dbReference>
<evidence type="ECO:0000256" key="2">
    <source>
        <dbReference type="ARBA" id="ARBA00023180"/>
    </source>
</evidence>
<evidence type="ECO:0000313" key="5">
    <source>
        <dbReference type="EMBL" id="CAH1154744.1"/>
    </source>
</evidence>
<feature type="transmembrane region" description="Helical" evidence="3">
    <location>
        <begin position="362"/>
        <end position="379"/>
    </location>
</feature>
<keyword evidence="6" id="KW-1185">Reference proteome</keyword>
<dbReference type="PANTHER" id="PTHR10340">
    <property type="entry name" value="SPHINGOMYELIN PHOSPHODIESTERASE"/>
    <property type="match status" value="1"/>
</dbReference>
<evidence type="ECO:0000259" key="4">
    <source>
        <dbReference type="Pfam" id="PF19272"/>
    </source>
</evidence>
<organism evidence="5 6">
    <name type="scientific">Phaedon cochleariae</name>
    <name type="common">Mustard beetle</name>
    <dbReference type="NCBI Taxonomy" id="80249"/>
    <lineage>
        <taxon>Eukaryota</taxon>
        <taxon>Metazoa</taxon>
        <taxon>Ecdysozoa</taxon>
        <taxon>Arthropoda</taxon>
        <taxon>Hexapoda</taxon>
        <taxon>Insecta</taxon>
        <taxon>Pterygota</taxon>
        <taxon>Neoptera</taxon>
        <taxon>Endopterygota</taxon>
        <taxon>Coleoptera</taxon>
        <taxon>Polyphaga</taxon>
        <taxon>Cucujiformia</taxon>
        <taxon>Chrysomeloidea</taxon>
        <taxon>Chrysomelidae</taxon>
        <taxon>Chrysomelinae</taxon>
        <taxon>Chrysomelini</taxon>
        <taxon>Phaedon</taxon>
    </lineage>
</organism>
<gene>
    <name evidence="5" type="ORF">PHAECO_LOCUS5415</name>
</gene>
<dbReference type="AlphaFoldDB" id="A0A9P0DGW0"/>
<keyword evidence="1" id="KW-0378">Hydrolase</keyword>
<dbReference type="Proteomes" id="UP001153737">
    <property type="component" value="Chromosome 16"/>
</dbReference>
<dbReference type="InterPro" id="IPR045473">
    <property type="entry name" value="ASM_C"/>
</dbReference>
<reference evidence="5" key="1">
    <citation type="submission" date="2022-01" db="EMBL/GenBank/DDBJ databases">
        <authorList>
            <person name="King R."/>
        </authorList>
    </citation>
    <scope>NUCLEOTIDE SEQUENCE</scope>
</reference>
<keyword evidence="3" id="KW-1133">Transmembrane helix</keyword>
<dbReference type="GO" id="GO:0005615">
    <property type="term" value="C:extracellular space"/>
    <property type="evidence" value="ECO:0007669"/>
    <property type="project" value="TreeGrafter"/>
</dbReference>
<dbReference type="Gene3D" id="3.60.21.10">
    <property type="match status" value="1"/>
</dbReference>
<dbReference type="EMBL" id="OU896722">
    <property type="protein sequence ID" value="CAH1154744.1"/>
    <property type="molecule type" value="Genomic_DNA"/>
</dbReference>